<name>A0ABY7TF99_9SPHI</name>
<dbReference type="InterPro" id="IPR035979">
    <property type="entry name" value="RBD_domain_sf"/>
</dbReference>
<evidence type="ECO:0000259" key="3">
    <source>
        <dbReference type="PROSITE" id="PS50102"/>
    </source>
</evidence>
<dbReference type="InterPro" id="IPR000504">
    <property type="entry name" value="RRM_dom"/>
</dbReference>
<gene>
    <name evidence="4" type="ORF">PQO05_10735</name>
</gene>
<feature type="compositionally biased region" description="Polar residues" evidence="2">
    <location>
        <begin position="86"/>
        <end position="104"/>
    </location>
</feature>
<accession>A0ABY7TF99</accession>
<dbReference type="PANTHER" id="PTHR48027">
    <property type="entry name" value="HETEROGENEOUS NUCLEAR RIBONUCLEOPROTEIN 87F-RELATED"/>
    <property type="match status" value="1"/>
</dbReference>
<dbReference type="RefSeq" id="WP_273632907.1">
    <property type="nucleotide sequence ID" value="NZ_CP117167.1"/>
</dbReference>
<dbReference type="CDD" id="cd00590">
    <property type="entry name" value="RRM_SF"/>
    <property type="match status" value="1"/>
</dbReference>
<dbReference type="EMBL" id="CP117167">
    <property type="protein sequence ID" value="WCT14408.1"/>
    <property type="molecule type" value="Genomic_DNA"/>
</dbReference>
<protein>
    <submittedName>
        <fullName evidence="4">RNA-binding protein</fullName>
    </submittedName>
</protein>
<evidence type="ECO:0000313" key="5">
    <source>
        <dbReference type="Proteomes" id="UP001216139"/>
    </source>
</evidence>
<evidence type="ECO:0000256" key="1">
    <source>
        <dbReference type="ARBA" id="ARBA00022884"/>
    </source>
</evidence>
<reference evidence="4 5" key="1">
    <citation type="submission" date="2023-02" db="EMBL/GenBank/DDBJ databases">
        <title>Genome sequence of Mucilaginibacter jinjuensis strain KACC 16571.</title>
        <authorList>
            <person name="Kim S."/>
            <person name="Heo J."/>
            <person name="Kwon S.-W."/>
        </authorList>
    </citation>
    <scope>NUCLEOTIDE SEQUENCE [LARGE SCALE GENOMIC DNA]</scope>
    <source>
        <strain evidence="4 5">KACC 16571</strain>
    </source>
</reference>
<feature type="region of interest" description="Disordered" evidence="2">
    <location>
        <begin position="76"/>
        <end position="108"/>
    </location>
</feature>
<evidence type="ECO:0000256" key="2">
    <source>
        <dbReference type="SAM" id="MobiDB-lite"/>
    </source>
</evidence>
<dbReference type="InterPro" id="IPR052462">
    <property type="entry name" value="SLIRP/GR-RBP-like"/>
</dbReference>
<dbReference type="PROSITE" id="PS50102">
    <property type="entry name" value="RRM"/>
    <property type="match status" value="1"/>
</dbReference>
<dbReference type="InterPro" id="IPR012677">
    <property type="entry name" value="Nucleotide-bd_a/b_plait_sf"/>
</dbReference>
<dbReference type="Pfam" id="PF00076">
    <property type="entry name" value="RRM_1"/>
    <property type="match status" value="1"/>
</dbReference>
<dbReference type="Gene3D" id="3.30.70.330">
    <property type="match status" value="1"/>
</dbReference>
<sequence>MTKLFVVGFPKEMSEIDLDQLFTMHALVRKITVIRDMQTGKSKGYAFVDMMDAPGATRCIEALNGMTFGTRVMSVRTADQKAPEKQQATNRPANFSRNQSSLISSRDPVITLLRNDHEDQKLIKGR</sequence>
<keyword evidence="1" id="KW-0694">RNA-binding</keyword>
<dbReference type="Proteomes" id="UP001216139">
    <property type="component" value="Chromosome"/>
</dbReference>
<dbReference type="SUPFAM" id="SSF54928">
    <property type="entry name" value="RNA-binding domain, RBD"/>
    <property type="match status" value="1"/>
</dbReference>
<evidence type="ECO:0000313" key="4">
    <source>
        <dbReference type="EMBL" id="WCT14408.1"/>
    </source>
</evidence>
<feature type="domain" description="RRM" evidence="3">
    <location>
        <begin position="2"/>
        <end position="80"/>
    </location>
</feature>
<organism evidence="4 5">
    <name type="scientific">Mucilaginibacter jinjuensis</name>
    <dbReference type="NCBI Taxonomy" id="1176721"/>
    <lineage>
        <taxon>Bacteria</taxon>
        <taxon>Pseudomonadati</taxon>
        <taxon>Bacteroidota</taxon>
        <taxon>Sphingobacteriia</taxon>
        <taxon>Sphingobacteriales</taxon>
        <taxon>Sphingobacteriaceae</taxon>
        <taxon>Mucilaginibacter</taxon>
    </lineage>
</organism>
<keyword evidence="5" id="KW-1185">Reference proteome</keyword>
<proteinExistence type="predicted"/>
<dbReference type="SMART" id="SM00360">
    <property type="entry name" value="RRM"/>
    <property type="match status" value="1"/>
</dbReference>